<dbReference type="RefSeq" id="WP_167833182.1">
    <property type="nucleotide sequence ID" value="NZ_JAAVUM010000010.1"/>
</dbReference>
<dbReference type="AlphaFoldDB" id="A0A846TCH5"/>
<organism evidence="2 3">
    <name type="scientific">Mesobacillus selenatarsenatis</name>
    <dbReference type="NCBI Taxonomy" id="388741"/>
    <lineage>
        <taxon>Bacteria</taxon>
        <taxon>Bacillati</taxon>
        <taxon>Bacillota</taxon>
        <taxon>Bacilli</taxon>
        <taxon>Bacillales</taxon>
        <taxon>Bacillaceae</taxon>
        <taxon>Mesobacillus</taxon>
    </lineage>
</organism>
<feature type="transmembrane region" description="Helical" evidence="1">
    <location>
        <begin position="104"/>
        <end position="126"/>
    </location>
</feature>
<evidence type="ECO:0000256" key="1">
    <source>
        <dbReference type="SAM" id="Phobius"/>
    </source>
</evidence>
<comment type="caution">
    <text evidence="2">The sequence shown here is derived from an EMBL/GenBank/DDBJ whole genome shotgun (WGS) entry which is preliminary data.</text>
</comment>
<evidence type="ECO:0000313" key="3">
    <source>
        <dbReference type="Proteomes" id="UP000587942"/>
    </source>
</evidence>
<evidence type="ECO:0000313" key="2">
    <source>
        <dbReference type="EMBL" id="NKE06768.1"/>
    </source>
</evidence>
<keyword evidence="1" id="KW-0472">Membrane</keyword>
<proteinExistence type="predicted"/>
<keyword evidence="1" id="KW-0812">Transmembrane</keyword>
<dbReference type="EMBL" id="JAAVUM010000010">
    <property type="protein sequence ID" value="NKE06768.1"/>
    <property type="molecule type" value="Genomic_DNA"/>
</dbReference>
<sequence length="127" mass="14453">MCVSNNAIELQAYHFFKKILDCPTYKVVRVDFVGGTFIESDLKTSLKSKIQEVENIPLIKEVILQTKAGKQFTVEPDELGLQFANGDLNYRQYLLAKKQTSLKMLGYTSGFIGLFTGMAWAFFSYFL</sequence>
<accession>A0A846TCH5</accession>
<keyword evidence="1" id="KW-1133">Transmembrane helix</keyword>
<reference evidence="2 3" key="1">
    <citation type="submission" date="2020-03" db="EMBL/GenBank/DDBJ databases">
        <authorList>
            <person name="Sun Q."/>
        </authorList>
    </citation>
    <scope>NUCLEOTIDE SEQUENCE [LARGE SCALE GENOMIC DNA]</scope>
    <source>
        <strain evidence="2 3">KACC 21451</strain>
    </source>
</reference>
<name>A0A846TCH5_9BACI</name>
<gene>
    <name evidence="2" type="ORF">GWK17_15040</name>
</gene>
<dbReference type="Proteomes" id="UP000587942">
    <property type="component" value="Unassembled WGS sequence"/>
</dbReference>
<protein>
    <submittedName>
        <fullName evidence="2">Uncharacterized protein</fullName>
    </submittedName>
</protein>